<dbReference type="EMBL" id="FORQ01000002">
    <property type="protein sequence ID" value="SFI86087.1"/>
    <property type="molecule type" value="Genomic_DNA"/>
</dbReference>
<dbReference type="Proteomes" id="UP000242560">
    <property type="component" value="Unassembled WGS sequence"/>
</dbReference>
<keyword evidence="1" id="KW-1133">Transmembrane helix</keyword>
<gene>
    <name evidence="2" type="ORF">SAMN05421638_1236</name>
</gene>
<dbReference type="RefSeq" id="WP_039341989.1">
    <property type="nucleotide sequence ID" value="NZ_FORQ01000002.1"/>
</dbReference>
<evidence type="ECO:0000313" key="2">
    <source>
        <dbReference type="EMBL" id="SFI86087.1"/>
    </source>
</evidence>
<protein>
    <submittedName>
        <fullName evidence="2">FixH protein</fullName>
    </submittedName>
</protein>
<keyword evidence="3" id="KW-1185">Reference proteome</keyword>
<accession>A0A1I3LN11</accession>
<keyword evidence="1" id="KW-0472">Membrane</keyword>
<sequence length="151" mass="17255">MFKKFSWGHGIVVALASFIAFILFMILIFPEGQQNSELVSDDYYQDELSYQTVIDSKKNADLLAEKPSFQQSPAGIKILFPETLTPENGKVNFELYRTDDSNLDVKKELSLDAAHAILIPAKVISKGSYTLKIKWQQDKKPYQVDYDVLWN</sequence>
<feature type="transmembrane region" description="Helical" evidence="1">
    <location>
        <begin position="7"/>
        <end position="29"/>
    </location>
</feature>
<keyword evidence="1" id="KW-0812">Transmembrane</keyword>
<dbReference type="InterPro" id="IPR008620">
    <property type="entry name" value="FixH"/>
</dbReference>
<name>A0A1I3LN11_9FLAO</name>
<organism evidence="2 3">
    <name type="scientific">Kaistella treverensis</name>
    <dbReference type="NCBI Taxonomy" id="631455"/>
    <lineage>
        <taxon>Bacteria</taxon>
        <taxon>Pseudomonadati</taxon>
        <taxon>Bacteroidota</taxon>
        <taxon>Flavobacteriia</taxon>
        <taxon>Flavobacteriales</taxon>
        <taxon>Weeksellaceae</taxon>
        <taxon>Chryseobacterium group</taxon>
        <taxon>Kaistella</taxon>
    </lineage>
</organism>
<dbReference type="AlphaFoldDB" id="A0A1I3LN11"/>
<reference evidence="3" key="1">
    <citation type="submission" date="2016-10" db="EMBL/GenBank/DDBJ databases">
        <authorList>
            <person name="Varghese N."/>
            <person name="Submissions S."/>
        </authorList>
    </citation>
    <scope>NUCLEOTIDE SEQUENCE [LARGE SCALE GENOMIC DNA]</scope>
    <source>
        <strain evidence="3">DSM 22251</strain>
    </source>
</reference>
<evidence type="ECO:0000313" key="3">
    <source>
        <dbReference type="Proteomes" id="UP000242560"/>
    </source>
</evidence>
<dbReference type="Pfam" id="PF05751">
    <property type="entry name" value="FixH"/>
    <property type="match status" value="1"/>
</dbReference>
<proteinExistence type="predicted"/>
<evidence type="ECO:0000256" key="1">
    <source>
        <dbReference type="SAM" id="Phobius"/>
    </source>
</evidence>